<dbReference type="SMART" id="SM00326">
    <property type="entry name" value="SH3"/>
    <property type="match status" value="1"/>
</dbReference>
<keyword evidence="1 2" id="KW-0728">SH3 domain</keyword>
<evidence type="ECO:0000313" key="5">
    <source>
        <dbReference type="EMBL" id="CAF4587529.1"/>
    </source>
</evidence>
<accession>A0A816EYT0</accession>
<dbReference type="SUPFAM" id="SSF50044">
    <property type="entry name" value="SH3-domain"/>
    <property type="match status" value="1"/>
</dbReference>
<evidence type="ECO:0000313" key="6">
    <source>
        <dbReference type="Proteomes" id="UP000663829"/>
    </source>
</evidence>
<evidence type="ECO:0000313" key="4">
    <source>
        <dbReference type="EMBL" id="CAF1653703.1"/>
    </source>
</evidence>
<dbReference type="Proteomes" id="UP000681722">
    <property type="component" value="Unassembled WGS sequence"/>
</dbReference>
<evidence type="ECO:0000256" key="1">
    <source>
        <dbReference type="ARBA" id="ARBA00022443"/>
    </source>
</evidence>
<proteinExistence type="predicted"/>
<dbReference type="PANTHER" id="PTHR14167:SF116">
    <property type="entry name" value="CAP, ISOFORM AC"/>
    <property type="match status" value="1"/>
</dbReference>
<dbReference type="PRINTS" id="PR00452">
    <property type="entry name" value="SH3DOMAIN"/>
</dbReference>
<dbReference type="Gene3D" id="2.30.30.40">
    <property type="entry name" value="SH3 Domains"/>
    <property type="match status" value="1"/>
</dbReference>
<protein>
    <recommendedName>
        <fullName evidence="3">SH3 domain-containing protein</fullName>
    </recommendedName>
</protein>
<dbReference type="Proteomes" id="UP000663829">
    <property type="component" value="Unassembled WGS sequence"/>
</dbReference>
<dbReference type="AlphaFoldDB" id="A0A816EYT0"/>
<gene>
    <name evidence="4" type="ORF">GPM918_LOCUS45654</name>
    <name evidence="5" type="ORF">SRO942_LOCUS48367</name>
</gene>
<name>A0A816EYT0_9BILA</name>
<dbReference type="Pfam" id="PF07653">
    <property type="entry name" value="SH3_2"/>
    <property type="match status" value="1"/>
</dbReference>
<sequence length="75" mass="8498">ATNILPYPVTATPPRSSTRTQRVRAIFNYNSAADDELNLVIGDEIILIEKRPDGWWRGELRGRNGLFPGNFVKEI</sequence>
<organism evidence="4 6">
    <name type="scientific">Didymodactylos carnosus</name>
    <dbReference type="NCBI Taxonomy" id="1234261"/>
    <lineage>
        <taxon>Eukaryota</taxon>
        <taxon>Metazoa</taxon>
        <taxon>Spiralia</taxon>
        <taxon>Gnathifera</taxon>
        <taxon>Rotifera</taxon>
        <taxon>Eurotatoria</taxon>
        <taxon>Bdelloidea</taxon>
        <taxon>Philodinida</taxon>
        <taxon>Philodinidae</taxon>
        <taxon>Didymodactylos</taxon>
    </lineage>
</organism>
<feature type="non-terminal residue" evidence="4">
    <location>
        <position position="75"/>
    </location>
</feature>
<dbReference type="InterPro" id="IPR036028">
    <property type="entry name" value="SH3-like_dom_sf"/>
</dbReference>
<dbReference type="InterPro" id="IPR050384">
    <property type="entry name" value="Endophilin_SH3RF"/>
</dbReference>
<feature type="domain" description="SH3" evidence="3">
    <location>
        <begin position="18"/>
        <end position="75"/>
    </location>
</feature>
<dbReference type="OrthoDB" id="73680at2759"/>
<dbReference type="FunFam" id="2.30.30.40:FF:000072">
    <property type="entry name" value="Unconventional Myosin IB"/>
    <property type="match status" value="1"/>
</dbReference>
<keyword evidence="6" id="KW-1185">Reference proteome</keyword>
<dbReference type="InterPro" id="IPR001452">
    <property type="entry name" value="SH3_domain"/>
</dbReference>
<dbReference type="PROSITE" id="PS50002">
    <property type="entry name" value="SH3"/>
    <property type="match status" value="1"/>
</dbReference>
<dbReference type="EMBL" id="CAJNOQ010052680">
    <property type="protein sequence ID" value="CAF1653703.1"/>
    <property type="molecule type" value="Genomic_DNA"/>
</dbReference>
<dbReference type="EMBL" id="CAJOBC010124202">
    <property type="protein sequence ID" value="CAF4587529.1"/>
    <property type="molecule type" value="Genomic_DNA"/>
</dbReference>
<reference evidence="4" key="1">
    <citation type="submission" date="2021-02" db="EMBL/GenBank/DDBJ databases">
        <authorList>
            <person name="Nowell W R."/>
        </authorList>
    </citation>
    <scope>NUCLEOTIDE SEQUENCE</scope>
</reference>
<evidence type="ECO:0000256" key="2">
    <source>
        <dbReference type="PROSITE-ProRule" id="PRU00192"/>
    </source>
</evidence>
<comment type="caution">
    <text evidence="4">The sequence shown here is derived from an EMBL/GenBank/DDBJ whole genome shotgun (WGS) entry which is preliminary data.</text>
</comment>
<dbReference type="PANTHER" id="PTHR14167">
    <property type="entry name" value="SH3 DOMAIN-CONTAINING"/>
    <property type="match status" value="1"/>
</dbReference>
<evidence type="ECO:0000259" key="3">
    <source>
        <dbReference type="PROSITE" id="PS50002"/>
    </source>
</evidence>